<evidence type="ECO:0000313" key="3">
    <source>
        <dbReference type="Proteomes" id="UP000265520"/>
    </source>
</evidence>
<feature type="compositionally biased region" description="Basic and acidic residues" evidence="1">
    <location>
        <begin position="12"/>
        <end position="25"/>
    </location>
</feature>
<evidence type="ECO:0000256" key="1">
    <source>
        <dbReference type="SAM" id="MobiDB-lite"/>
    </source>
</evidence>
<organism evidence="2 3">
    <name type="scientific">Trifolium medium</name>
    <dbReference type="NCBI Taxonomy" id="97028"/>
    <lineage>
        <taxon>Eukaryota</taxon>
        <taxon>Viridiplantae</taxon>
        <taxon>Streptophyta</taxon>
        <taxon>Embryophyta</taxon>
        <taxon>Tracheophyta</taxon>
        <taxon>Spermatophyta</taxon>
        <taxon>Magnoliopsida</taxon>
        <taxon>eudicotyledons</taxon>
        <taxon>Gunneridae</taxon>
        <taxon>Pentapetalae</taxon>
        <taxon>rosids</taxon>
        <taxon>fabids</taxon>
        <taxon>Fabales</taxon>
        <taxon>Fabaceae</taxon>
        <taxon>Papilionoideae</taxon>
        <taxon>50 kb inversion clade</taxon>
        <taxon>NPAAA clade</taxon>
        <taxon>Hologalegina</taxon>
        <taxon>IRL clade</taxon>
        <taxon>Trifolieae</taxon>
        <taxon>Trifolium</taxon>
    </lineage>
</organism>
<keyword evidence="3" id="KW-1185">Reference proteome</keyword>
<dbReference type="AlphaFoldDB" id="A0A392NEW1"/>
<evidence type="ECO:0000313" key="2">
    <source>
        <dbReference type="EMBL" id="MCH98406.1"/>
    </source>
</evidence>
<proteinExistence type="predicted"/>
<feature type="non-terminal residue" evidence="2">
    <location>
        <position position="35"/>
    </location>
</feature>
<dbReference type="EMBL" id="LXQA010037509">
    <property type="protein sequence ID" value="MCH98406.1"/>
    <property type="molecule type" value="Genomic_DNA"/>
</dbReference>
<dbReference type="Proteomes" id="UP000265520">
    <property type="component" value="Unassembled WGS sequence"/>
</dbReference>
<sequence>MPGGGKNTVKQIVKEFEDRAKKETRTTPQQAQTQR</sequence>
<comment type="caution">
    <text evidence="2">The sequence shown here is derived from an EMBL/GenBank/DDBJ whole genome shotgun (WGS) entry which is preliminary data.</text>
</comment>
<name>A0A392NEW1_9FABA</name>
<feature type="region of interest" description="Disordered" evidence="1">
    <location>
        <begin position="1"/>
        <end position="35"/>
    </location>
</feature>
<protein>
    <submittedName>
        <fullName evidence="2">Uncharacterized protein</fullName>
    </submittedName>
</protein>
<gene>
    <name evidence="2" type="ORF">A2U01_0019408</name>
</gene>
<reference evidence="2 3" key="1">
    <citation type="journal article" date="2018" name="Front. Plant Sci.">
        <title>Red Clover (Trifolium pratense) and Zigzag Clover (T. medium) - A Picture of Genomic Similarities and Differences.</title>
        <authorList>
            <person name="Dluhosova J."/>
            <person name="Istvanek J."/>
            <person name="Nedelnik J."/>
            <person name="Repkova J."/>
        </authorList>
    </citation>
    <scope>NUCLEOTIDE SEQUENCE [LARGE SCALE GENOMIC DNA]</scope>
    <source>
        <strain evidence="3">cv. 10/8</strain>
        <tissue evidence="2">Leaf</tissue>
    </source>
</reference>
<accession>A0A392NEW1</accession>
<feature type="compositionally biased region" description="Low complexity" evidence="1">
    <location>
        <begin position="26"/>
        <end position="35"/>
    </location>
</feature>